<evidence type="ECO:0000256" key="1">
    <source>
        <dbReference type="ARBA" id="ARBA00023015"/>
    </source>
</evidence>
<evidence type="ECO:0000259" key="4">
    <source>
        <dbReference type="PROSITE" id="PS50977"/>
    </source>
</evidence>
<protein>
    <submittedName>
        <fullName evidence="5">Unannotated protein</fullName>
    </submittedName>
</protein>
<evidence type="ECO:0000313" key="6">
    <source>
        <dbReference type="EMBL" id="CAB4925950.1"/>
    </source>
</evidence>
<dbReference type="AlphaFoldDB" id="A0A6J5YEA1"/>
<dbReference type="InterPro" id="IPR001647">
    <property type="entry name" value="HTH_TetR"/>
</dbReference>
<name>A0A6J5YEA1_9ZZZZ</name>
<sequence>MPDANNPATAAANVATTQERMLEAGIALWADEDPSVVFGGFSVARVAKAAGVTRATFYSYWSTTEDYLLALVAHLNARPQGGWSSEVASRVELLRMAGTRALDSFLETSALRLAQNIEDPAVRVRLGFASKADDPEVAAGLRSLYRNMEERTFAPNRALRESWGREPRPPFTEGWIQALFAALLDGITIRRMIDPEMMPSESFGLAGAIIMSISTKAIDDPRDTFDLLSAMNQWPSMGVRLSSERRAIESLEAPALDTEIVRMATVAARRMLTHVNWQEITIDEIAIAIGIGSERLLRTFGSKTGLALSMIALNSDERWQETPRSDDPLTDLHALLNIILEELRRTPSLGQSTIQLLSGGTRLPDAAIIASPPVPDITRLLTEAKAAGQILPEIDPAAFSVSLTRILLAEGVPVTISGTSQVDSLRYILEGIRIRE</sequence>
<dbReference type="Pfam" id="PF00440">
    <property type="entry name" value="TetR_N"/>
    <property type="match status" value="1"/>
</dbReference>
<evidence type="ECO:0000256" key="2">
    <source>
        <dbReference type="ARBA" id="ARBA00023125"/>
    </source>
</evidence>
<feature type="domain" description="HTH tetR-type" evidence="4">
    <location>
        <begin position="15"/>
        <end position="79"/>
    </location>
</feature>
<dbReference type="EMBL" id="CAEMXZ010000012">
    <property type="protein sequence ID" value="CAB4322711.1"/>
    <property type="molecule type" value="Genomic_DNA"/>
</dbReference>
<dbReference type="GO" id="GO:0000976">
    <property type="term" value="F:transcription cis-regulatory region binding"/>
    <property type="evidence" value="ECO:0007669"/>
    <property type="project" value="TreeGrafter"/>
</dbReference>
<dbReference type="SUPFAM" id="SSF46689">
    <property type="entry name" value="Homeodomain-like"/>
    <property type="match status" value="1"/>
</dbReference>
<keyword evidence="1" id="KW-0805">Transcription regulation</keyword>
<dbReference type="GO" id="GO:0003700">
    <property type="term" value="F:DNA-binding transcription factor activity"/>
    <property type="evidence" value="ECO:0007669"/>
    <property type="project" value="TreeGrafter"/>
</dbReference>
<dbReference type="PANTHER" id="PTHR30055">
    <property type="entry name" value="HTH-TYPE TRANSCRIPTIONAL REGULATOR RUTR"/>
    <property type="match status" value="1"/>
</dbReference>
<gene>
    <name evidence="5" type="ORF">UFOPK1392_00448</name>
    <name evidence="6" type="ORF">UFOPK3733_00372</name>
</gene>
<accession>A0A6J5YEA1</accession>
<evidence type="ECO:0000256" key="3">
    <source>
        <dbReference type="ARBA" id="ARBA00023163"/>
    </source>
</evidence>
<keyword evidence="3" id="KW-0804">Transcription</keyword>
<dbReference type="EMBL" id="CAFBNC010000010">
    <property type="protein sequence ID" value="CAB4925950.1"/>
    <property type="molecule type" value="Genomic_DNA"/>
</dbReference>
<dbReference type="InterPro" id="IPR050109">
    <property type="entry name" value="HTH-type_TetR-like_transc_reg"/>
</dbReference>
<dbReference type="PROSITE" id="PS50977">
    <property type="entry name" value="HTH_TETR_2"/>
    <property type="match status" value="1"/>
</dbReference>
<proteinExistence type="predicted"/>
<keyword evidence="2" id="KW-0238">DNA-binding</keyword>
<organism evidence="5">
    <name type="scientific">freshwater metagenome</name>
    <dbReference type="NCBI Taxonomy" id="449393"/>
    <lineage>
        <taxon>unclassified sequences</taxon>
        <taxon>metagenomes</taxon>
        <taxon>ecological metagenomes</taxon>
    </lineage>
</organism>
<dbReference type="Gene3D" id="1.10.357.10">
    <property type="entry name" value="Tetracycline Repressor, domain 2"/>
    <property type="match status" value="2"/>
</dbReference>
<dbReference type="PANTHER" id="PTHR30055:SF234">
    <property type="entry name" value="HTH-TYPE TRANSCRIPTIONAL REGULATOR BETI"/>
    <property type="match status" value="1"/>
</dbReference>
<evidence type="ECO:0000313" key="5">
    <source>
        <dbReference type="EMBL" id="CAB4322711.1"/>
    </source>
</evidence>
<reference evidence="5" key="1">
    <citation type="submission" date="2020-05" db="EMBL/GenBank/DDBJ databases">
        <authorList>
            <person name="Chiriac C."/>
            <person name="Salcher M."/>
            <person name="Ghai R."/>
            <person name="Kavagutti S V."/>
        </authorList>
    </citation>
    <scope>NUCLEOTIDE SEQUENCE</scope>
</reference>
<dbReference type="InterPro" id="IPR009057">
    <property type="entry name" value="Homeodomain-like_sf"/>
</dbReference>